<reference evidence="2" key="1">
    <citation type="submission" date="2016-04" db="EMBL/GenBank/DDBJ databases">
        <authorList>
            <person name="Evans L.H."/>
            <person name="Alamgir A."/>
            <person name="Owens N."/>
            <person name="Weber N.D."/>
            <person name="Virtaneva K."/>
            <person name="Barbian K."/>
            <person name="Babar A."/>
            <person name="Rosenke K."/>
        </authorList>
    </citation>
    <scope>NUCLEOTIDE SEQUENCE [LARGE SCALE GENOMIC DNA]</scope>
    <source>
        <strain evidence="2">CBS 101.48</strain>
    </source>
</reference>
<keyword evidence="3" id="KW-1185">Reference proteome</keyword>
<dbReference type="Pfam" id="PF02752">
    <property type="entry name" value="Arrestin_C"/>
    <property type="match status" value="1"/>
</dbReference>
<evidence type="ECO:0000259" key="1">
    <source>
        <dbReference type="SMART" id="SM01017"/>
    </source>
</evidence>
<dbReference type="OrthoDB" id="2333384at2759"/>
<dbReference type="Proteomes" id="UP000078561">
    <property type="component" value="Unassembled WGS sequence"/>
</dbReference>
<dbReference type="GO" id="GO:0070086">
    <property type="term" value="P:ubiquitin-dependent endocytosis"/>
    <property type="evidence" value="ECO:0007669"/>
    <property type="project" value="TreeGrafter"/>
</dbReference>
<dbReference type="InterPro" id="IPR050357">
    <property type="entry name" value="Arrestin_domain-protein"/>
</dbReference>
<dbReference type="GO" id="GO:0030674">
    <property type="term" value="F:protein-macromolecule adaptor activity"/>
    <property type="evidence" value="ECO:0007669"/>
    <property type="project" value="TreeGrafter"/>
</dbReference>
<dbReference type="InterPro" id="IPR011022">
    <property type="entry name" value="Arrestin_C-like"/>
</dbReference>
<dbReference type="AlphaFoldDB" id="A0A168PFI3"/>
<dbReference type="PANTHER" id="PTHR11188">
    <property type="entry name" value="ARRESTIN DOMAIN CONTAINING PROTEIN"/>
    <property type="match status" value="1"/>
</dbReference>
<feature type="domain" description="Arrestin C-terminal-like" evidence="1">
    <location>
        <begin position="173"/>
        <end position="315"/>
    </location>
</feature>
<dbReference type="InParanoid" id="A0A168PFI3"/>
<evidence type="ECO:0000313" key="3">
    <source>
        <dbReference type="Proteomes" id="UP000078561"/>
    </source>
</evidence>
<dbReference type="SMART" id="SM01017">
    <property type="entry name" value="Arrestin_C"/>
    <property type="match status" value="1"/>
</dbReference>
<organism evidence="2">
    <name type="scientific">Absidia glauca</name>
    <name type="common">Pin mould</name>
    <dbReference type="NCBI Taxonomy" id="4829"/>
    <lineage>
        <taxon>Eukaryota</taxon>
        <taxon>Fungi</taxon>
        <taxon>Fungi incertae sedis</taxon>
        <taxon>Mucoromycota</taxon>
        <taxon>Mucoromycotina</taxon>
        <taxon>Mucoromycetes</taxon>
        <taxon>Mucorales</taxon>
        <taxon>Cunninghamellaceae</taxon>
        <taxon>Absidia</taxon>
    </lineage>
</organism>
<dbReference type="InterPro" id="IPR011021">
    <property type="entry name" value="Arrestin-like_N"/>
</dbReference>
<evidence type="ECO:0000313" key="2">
    <source>
        <dbReference type="EMBL" id="SAM02296.1"/>
    </source>
</evidence>
<dbReference type="EMBL" id="LT553800">
    <property type="protein sequence ID" value="SAM02296.1"/>
    <property type="molecule type" value="Genomic_DNA"/>
</dbReference>
<dbReference type="InterPro" id="IPR014756">
    <property type="entry name" value="Ig_E-set"/>
</dbReference>
<proteinExistence type="predicted"/>
<accession>A0A168PFI3</accession>
<protein>
    <recommendedName>
        <fullName evidence="1">Arrestin C-terminal-like domain-containing protein</fullName>
    </recommendedName>
</protein>
<dbReference type="FunCoup" id="A0A168PFI3">
    <property type="interactions" value="116"/>
</dbReference>
<dbReference type="GO" id="GO:0005829">
    <property type="term" value="C:cytosol"/>
    <property type="evidence" value="ECO:0007669"/>
    <property type="project" value="TreeGrafter"/>
</dbReference>
<gene>
    <name evidence="2" type="primary">ABSGL_08075.1 scaffold 9578</name>
</gene>
<dbReference type="GO" id="GO:0005886">
    <property type="term" value="C:plasma membrane"/>
    <property type="evidence" value="ECO:0007669"/>
    <property type="project" value="TreeGrafter"/>
</dbReference>
<dbReference type="SUPFAM" id="SSF81296">
    <property type="entry name" value="E set domains"/>
    <property type="match status" value="1"/>
</dbReference>
<dbReference type="InterPro" id="IPR014752">
    <property type="entry name" value="Arrestin-like_C"/>
</dbReference>
<dbReference type="GO" id="GO:0031625">
    <property type="term" value="F:ubiquitin protein ligase binding"/>
    <property type="evidence" value="ECO:0007669"/>
    <property type="project" value="TreeGrafter"/>
</dbReference>
<sequence length="422" mass="47391">MVRPMKLAQGTQFKINLETDHIILHGSVEESGGVMLRGSVVLNCQEDIKVRSVTLKLEGKIKVNWSEGHTSRQRQYKDERTIIEHEWPLMSHTRRAYHLDERHYQWDFELPLPGDLPETMHHDLGQVYYRLKAVVERPTFSMNYTARRSLKVSRLASPSCLELLQSTLVSSMWAGKLSYDISIPGRSYTMGSTLPVTFDFLPIHCGLKVRSVVCALKEYLTLSTTQGYSKTVARMVKLHRDTKFQETADRSGPAYHKTEELMIPDETSPWIMVDTTNALISVKHKLKITVSLTNADGHISELRAAIPIVIVTIPEEEDALPTYENAWRSAPYHPPLVISSLPIGATPSLPDLVQPDFGKPWLSSGPSSASSSTSSLATEIMDYHPGVDLSRVPSYGTALRSRRPCSDSLPTYESVSLPQIYE</sequence>
<dbReference type="STRING" id="4829.A0A168PFI3"/>
<dbReference type="OMA" id="RHTSCCK"/>
<name>A0A168PFI3_ABSGL</name>
<dbReference type="Gene3D" id="2.60.40.640">
    <property type="match status" value="2"/>
</dbReference>
<dbReference type="PANTHER" id="PTHR11188:SF17">
    <property type="entry name" value="FI21816P1"/>
    <property type="match status" value="1"/>
</dbReference>
<dbReference type="Pfam" id="PF00339">
    <property type="entry name" value="Arrestin_N"/>
    <property type="match status" value="1"/>
</dbReference>